<dbReference type="CDD" id="cd00202">
    <property type="entry name" value="ZnF_GATA"/>
    <property type="match status" value="2"/>
</dbReference>
<protein>
    <submittedName>
        <fullName evidence="8">849_t:CDS:1</fullName>
    </submittedName>
</protein>
<keyword evidence="2" id="KW-0479">Metal-binding</keyword>
<evidence type="ECO:0000313" key="8">
    <source>
        <dbReference type="EMBL" id="CAI2187236.1"/>
    </source>
</evidence>
<dbReference type="GO" id="GO:0000122">
    <property type="term" value="P:negative regulation of transcription by RNA polymerase II"/>
    <property type="evidence" value="ECO:0007669"/>
    <property type="project" value="TreeGrafter"/>
</dbReference>
<dbReference type="AlphaFoldDB" id="A0A9W4SZD7"/>
<keyword evidence="5" id="KW-0539">Nucleus</keyword>
<keyword evidence="4" id="KW-0862">Zinc</keyword>
<dbReference type="PROSITE" id="PS50114">
    <property type="entry name" value="GATA_ZN_FINGER_2"/>
    <property type="match status" value="2"/>
</dbReference>
<keyword evidence="3 6" id="KW-0863">Zinc-finger</keyword>
<evidence type="ECO:0000313" key="9">
    <source>
        <dbReference type="Proteomes" id="UP001153678"/>
    </source>
</evidence>
<dbReference type="PANTHER" id="PTHR10071:SF312">
    <property type="entry name" value="GATA-TYPE DOMAIN-CONTAINING PROTEIN"/>
    <property type="match status" value="1"/>
</dbReference>
<evidence type="ECO:0000256" key="4">
    <source>
        <dbReference type="ARBA" id="ARBA00022833"/>
    </source>
</evidence>
<evidence type="ECO:0000256" key="6">
    <source>
        <dbReference type="PROSITE-ProRule" id="PRU00094"/>
    </source>
</evidence>
<evidence type="ECO:0000256" key="3">
    <source>
        <dbReference type="ARBA" id="ARBA00022771"/>
    </source>
</evidence>
<accession>A0A9W4SZD7</accession>
<dbReference type="GO" id="GO:0000978">
    <property type="term" value="F:RNA polymerase II cis-regulatory region sequence-specific DNA binding"/>
    <property type="evidence" value="ECO:0007669"/>
    <property type="project" value="TreeGrafter"/>
</dbReference>
<name>A0A9W4SZD7_9GLOM</name>
<gene>
    <name evidence="8" type="ORF">FWILDA_LOCUS12975</name>
</gene>
<dbReference type="Pfam" id="PF00320">
    <property type="entry name" value="GATA"/>
    <property type="match status" value="2"/>
</dbReference>
<dbReference type="InterPro" id="IPR000679">
    <property type="entry name" value="Znf_GATA"/>
</dbReference>
<comment type="subcellular location">
    <subcellularLocation>
        <location evidence="1">Nucleus</location>
    </subcellularLocation>
</comment>
<feature type="domain" description="GATA-type" evidence="7">
    <location>
        <begin position="138"/>
        <end position="178"/>
    </location>
</feature>
<evidence type="ECO:0000256" key="1">
    <source>
        <dbReference type="ARBA" id="ARBA00004123"/>
    </source>
</evidence>
<keyword evidence="9" id="KW-1185">Reference proteome</keyword>
<dbReference type="GO" id="GO:0045165">
    <property type="term" value="P:cell fate commitment"/>
    <property type="evidence" value="ECO:0007669"/>
    <property type="project" value="TreeGrafter"/>
</dbReference>
<sequence>MDKSNYFQEYQTQYSYQENFYNQISPYNNNNNTQNCFYENLHIDPQLLQLNATNSYSAGQNYSPQPYYNMTSISKTDNFSETTCADCLITYAPTWRIRQDGKKVCNACGLYRRKYGSKRPLEVTREGKVRIKRRNISANQPKVCANCGTNESTCWRRVGGERHCNACGLFAKINGQPRRVKKFFR</sequence>
<evidence type="ECO:0000259" key="7">
    <source>
        <dbReference type="PROSITE" id="PS50114"/>
    </source>
</evidence>
<dbReference type="GO" id="GO:0005634">
    <property type="term" value="C:nucleus"/>
    <property type="evidence" value="ECO:0007669"/>
    <property type="project" value="UniProtKB-SubCell"/>
</dbReference>
<dbReference type="Proteomes" id="UP001153678">
    <property type="component" value="Unassembled WGS sequence"/>
</dbReference>
<dbReference type="Gene3D" id="3.30.50.10">
    <property type="entry name" value="Erythroid Transcription Factor GATA-1, subunit A"/>
    <property type="match status" value="2"/>
</dbReference>
<dbReference type="PANTHER" id="PTHR10071">
    <property type="entry name" value="TRANSCRIPTION FACTOR GATA FAMILY MEMBER"/>
    <property type="match status" value="1"/>
</dbReference>
<comment type="caution">
    <text evidence="8">The sequence shown here is derived from an EMBL/GenBank/DDBJ whole genome shotgun (WGS) entry which is preliminary data.</text>
</comment>
<evidence type="ECO:0000256" key="2">
    <source>
        <dbReference type="ARBA" id="ARBA00022723"/>
    </source>
</evidence>
<proteinExistence type="predicted"/>
<dbReference type="EMBL" id="CAMKVN010004522">
    <property type="protein sequence ID" value="CAI2187236.1"/>
    <property type="molecule type" value="Genomic_DNA"/>
</dbReference>
<dbReference type="SUPFAM" id="SSF57716">
    <property type="entry name" value="Glucocorticoid receptor-like (DNA-binding domain)"/>
    <property type="match status" value="2"/>
</dbReference>
<dbReference type="OrthoDB" id="2320170at2759"/>
<dbReference type="SMART" id="SM00401">
    <property type="entry name" value="ZnF_GATA"/>
    <property type="match status" value="2"/>
</dbReference>
<feature type="domain" description="GATA-type" evidence="7">
    <location>
        <begin position="78"/>
        <end position="134"/>
    </location>
</feature>
<dbReference type="GO" id="GO:0008270">
    <property type="term" value="F:zinc ion binding"/>
    <property type="evidence" value="ECO:0007669"/>
    <property type="project" value="UniProtKB-KW"/>
</dbReference>
<dbReference type="GO" id="GO:0000981">
    <property type="term" value="F:DNA-binding transcription factor activity, RNA polymerase II-specific"/>
    <property type="evidence" value="ECO:0007669"/>
    <property type="project" value="TreeGrafter"/>
</dbReference>
<organism evidence="8 9">
    <name type="scientific">Funneliformis geosporum</name>
    <dbReference type="NCBI Taxonomy" id="1117311"/>
    <lineage>
        <taxon>Eukaryota</taxon>
        <taxon>Fungi</taxon>
        <taxon>Fungi incertae sedis</taxon>
        <taxon>Mucoromycota</taxon>
        <taxon>Glomeromycotina</taxon>
        <taxon>Glomeromycetes</taxon>
        <taxon>Glomerales</taxon>
        <taxon>Glomeraceae</taxon>
        <taxon>Funneliformis</taxon>
    </lineage>
</organism>
<dbReference type="GO" id="GO:0045944">
    <property type="term" value="P:positive regulation of transcription by RNA polymerase II"/>
    <property type="evidence" value="ECO:0007669"/>
    <property type="project" value="TreeGrafter"/>
</dbReference>
<evidence type="ECO:0000256" key="5">
    <source>
        <dbReference type="ARBA" id="ARBA00023242"/>
    </source>
</evidence>
<dbReference type="InterPro" id="IPR013088">
    <property type="entry name" value="Znf_NHR/GATA"/>
</dbReference>
<dbReference type="InterPro" id="IPR039355">
    <property type="entry name" value="Transcription_factor_GATA"/>
</dbReference>
<reference evidence="8" key="1">
    <citation type="submission" date="2022-08" db="EMBL/GenBank/DDBJ databases">
        <authorList>
            <person name="Kallberg Y."/>
            <person name="Tangrot J."/>
            <person name="Rosling A."/>
        </authorList>
    </citation>
    <scope>NUCLEOTIDE SEQUENCE</scope>
    <source>
        <strain evidence="8">Wild A</strain>
    </source>
</reference>